<dbReference type="EMBL" id="CP073041">
    <property type="protein sequence ID" value="UXE58456.1"/>
    <property type="molecule type" value="Genomic_DNA"/>
</dbReference>
<sequence length="212" mass="24161">MVIKAVLFDFDGTIADTHDAFLEIVNDLADEFGYPQVDQVQLERLKNLSSIDIIRYSEIPSLKIPFIIKRVKKELSKKISTLKPYYAIDKALLALHENDYLIGIVTSNLKENVITFLKNNDLDTLFSFIHSGTTLFGKNKMINAVLKEHKLRCDEVIYVGDETRDIHAAQKSNILMISVGWGFNSPTILAKHKPDFLVYHPIELVKIIEELS</sequence>
<reference evidence="1" key="1">
    <citation type="submission" date="2021-04" db="EMBL/GenBank/DDBJ databases">
        <title>Genome sequence of Woronichinia naegeliana from Washington state freshwater lake bloom.</title>
        <authorList>
            <person name="Dreher T.W."/>
        </authorList>
    </citation>
    <scope>NUCLEOTIDE SEQUENCE</scope>
    <source>
        <strain evidence="1">WA131</strain>
    </source>
</reference>
<dbReference type="InterPro" id="IPR023198">
    <property type="entry name" value="PGP-like_dom2"/>
</dbReference>
<dbReference type="AlphaFoldDB" id="A0A977KRT9"/>
<accession>A0A977KRT9</accession>
<evidence type="ECO:0000313" key="1">
    <source>
        <dbReference type="EMBL" id="UXE58456.1"/>
    </source>
</evidence>
<proteinExistence type="predicted"/>
<dbReference type="Proteomes" id="UP001065613">
    <property type="component" value="Chromosome"/>
</dbReference>
<dbReference type="SUPFAM" id="SSF56784">
    <property type="entry name" value="HAD-like"/>
    <property type="match status" value="1"/>
</dbReference>
<dbReference type="SFLD" id="SFLDG01129">
    <property type="entry name" value="C1.5:_HAD__Beta-PGM__Phosphata"/>
    <property type="match status" value="1"/>
</dbReference>
<name>A0A977KRT9_9CYAN</name>
<organism evidence="1">
    <name type="scientific">Woronichinia naegeliana WA131</name>
    <dbReference type="NCBI Taxonomy" id="2824559"/>
    <lineage>
        <taxon>Bacteria</taxon>
        <taxon>Bacillati</taxon>
        <taxon>Cyanobacteriota</taxon>
        <taxon>Cyanophyceae</taxon>
        <taxon>Synechococcales</taxon>
        <taxon>Coelosphaeriaceae</taxon>
        <taxon>Woronichinia</taxon>
    </lineage>
</organism>
<dbReference type="PANTHER" id="PTHR43434:SF13">
    <property type="entry name" value="PHOSPHOGLYCOLATE PHOSPHATASE"/>
    <property type="match status" value="1"/>
</dbReference>
<dbReference type="InterPro" id="IPR050155">
    <property type="entry name" value="HAD-like_hydrolase_sf"/>
</dbReference>
<dbReference type="GO" id="GO:0006281">
    <property type="term" value="P:DNA repair"/>
    <property type="evidence" value="ECO:0007669"/>
    <property type="project" value="TreeGrafter"/>
</dbReference>
<dbReference type="Pfam" id="PF13419">
    <property type="entry name" value="HAD_2"/>
    <property type="match status" value="1"/>
</dbReference>
<dbReference type="InterPro" id="IPR036412">
    <property type="entry name" value="HAD-like_sf"/>
</dbReference>
<gene>
    <name evidence="1" type="ORF">KA717_20500</name>
</gene>
<dbReference type="PANTHER" id="PTHR43434">
    <property type="entry name" value="PHOSPHOGLYCOLATE PHOSPHATASE"/>
    <property type="match status" value="1"/>
</dbReference>
<dbReference type="SFLD" id="SFLDS00003">
    <property type="entry name" value="Haloacid_Dehalogenase"/>
    <property type="match status" value="1"/>
</dbReference>
<dbReference type="GO" id="GO:0008967">
    <property type="term" value="F:phosphoglycolate phosphatase activity"/>
    <property type="evidence" value="ECO:0007669"/>
    <property type="project" value="TreeGrafter"/>
</dbReference>
<dbReference type="Gene3D" id="3.40.50.1000">
    <property type="entry name" value="HAD superfamily/HAD-like"/>
    <property type="match status" value="1"/>
</dbReference>
<dbReference type="KEGG" id="wna:KA717_20500"/>
<keyword evidence="1" id="KW-0378">Hydrolase</keyword>
<dbReference type="GO" id="GO:0005829">
    <property type="term" value="C:cytosol"/>
    <property type="evidence" value="ECO:0007669"/>
    <property type="project" value="TreeGrafter"/>
</dbReference>
<dbReference type="InterPro" id="IPR041492">
    <property type="entry name" value="HAD_2"/>
</dbReference>
<dbReference type="InterPro" id="IPR023214">
    <property type="entry name" value="HAD_sf"/>
</dbReference>
<protein>
    <submittedName>
        <fullName evidence="1">HAD hydrolase-like protein</fullName>
    </submittedName>
</protein>
<dbReference type="Gene3D" id="1.10.150.240">
    <property type="entry name" value="Putative phosphatase, domain 2"/>
    <property type="match status" value="1"/>
</dbReference>